<feature type="transmembrane region" description="Helical" evidence="7">
    <location>
        <begin position="81"/>
        <end position="107"/>
    </location>
</feature>
<comment type="subcellular location">
    <subcellularLocation>
        <location evidence="1">Membrane</location>
        <topology evidence="1">Multi-pass membrane protein</topology>
    </subcellularLocation>
</comment>
<evidence type="ECO:0000259" key="8">
    <source>
        <dbReference type="PROSITE" id="PS50850"/>
    </source>
</evidence>
<feature type="transmembrane region" description="Helical" evidence="7">
    <location>
        <begin position="380"/>
        <end position="401"/>
    </location>
</feature>
<feature type="compositionally biased region" description="Polar residues" evidence="6">
    <location>
        <begin position="20"/>
        <end position="34"/>
    </location>
</feature>
<dbReference type="GO" id="GO:0005886">
    <property type="term" value="C:plasma membrane"/>
    <property type="evidence" value="ECO:0007669"/>
    <property type="project" value="TreeGrafter"/>
</dbReference>
<dbReference type="InterPro" id="IPR011701">
    <property type="entry name" value="MFS"/>
</dbReference>
<accession>A0A421DER8</accession>
<feature type="transmembrane region" description="Helical" evidence="7">
    <location>
        <begin position="239"/>
        <end position="257"/>
    </location>
</feature>
<feature type="domain" description="Major facilitator superfamily (MFS) profile" evidence="8">
    <location>
        <begin position="84"/>
        <end position="573"/>
    </location>
</feature>
<keyword evidence="4 7" id="KW-1133">Transmembrane helix</keyword>
<comment type="similarity">
    <text evidence="2">Belongs to the major facilitator superfamily. TCR/Tet family.</text>
</comment>
<dbReference type="EMBL" id="NIDN02000014">
    <property type="protein sequence ID" value="RLM00569.1"/>
    <property type="molecule type" value="Genomic_DNA"/>
</dbReference>
<evidence type="ECO:0000256" key="6">
    <source>
        <dbReference type="SAM" id="MobiDB-lite"/>
    </source>
</evidence>
<dbReference type="SUPFAM" id="SSF103473">
    <property type="entry name" value="MFS general substrate transporter"/>
    <property type="match status" value="1"/>
</dbReference>
<feature type="region of interest" description="Disordered" evidence="6">
    <location>
        <begin position="1"/>
        <end position="70"/>
    </location>
</feature>
<dbReference type="Gene3D" id="1.20.1250.20">
    <property type="entry name" value="MFS general substrate transporter like domains"/>
    <property type="match status" value="1"/>
</dbReference>
<feature type="transmembrane region" description="Helical" evidence="7">
    <location>
        <begin position="308"/>
        <end position="327"/>
    </location>
</feature>
<dbReference type="PROSITE" id="PS50850">
    <property type="entry name" value="MFS"/>
    <property type="match status" value="1"/>
</dbReference>
<evidence type="ECO:0000256" key="1">
    <source>
        <dbReference type="ARBA" id="ARBA00004141"/>
    </source>
</evidence>
<feature type="transmembrane region" description="Helical" evidence="7">
    <location>
        <begin position="149"/>
        <end position="168"/>
    </location>
</feature>
<feature type="transmembrane region" description="Helical" evidence="7">
    <location>
        <begin position="174"/>
        <end position="195"/>
    </location>
</feature>
<evidence type="ECO:0000313" key="10">
    <source>
        <dbReference type="Proteomes" id="UP000215289"/>
    </source>
</evidence>
<dbReference type="InterPro" id="IPR020846">
    <property type="entry name" value="MFS_dom"/>
</dbReference>
<organism evidence="9 10">
    <name type="scientific">Aspergillus turcosus</name>
    <dbReference type="NCBI Taxonomy" id="1245748"/>
    <lineage>
        <taxon>Eukaryota</taxon>
        <taxon>Fungi</taxon>
        <taxon>Dikarya</taxon>
        <taxon>Ascomycota</taxon>
        <taxon>Pezizomycotina</taxon>
        <taxon>Eurotiomycetes</taxon>
        <taxon>Eurotiomycetidae</taxon>
        <taxon>Eurotiales</taxon>
        <taxon>Aspergillaceae</taxon>
        <taxon>Aspergillus</taxon>
        <taxon>Aspergillus subgen. Fumigati</taxon>
    </lineage>
</organism>
<dbReference type="FunFam" id="1.20.1720.10:FF:000012">
    <property type="entry name" value="MFS toxin efflux pump (AflT)"/>
    <property type="match status" value="1"/>
</dbReference>
<evidence type="ECO:0000256" key="7">
    <source>
        <dbReference type="SAM" id="Phobius"/>
    </source>
</evidence>
<name>A0A421DER8_9EURO</name>
<dbReference type="AlphaFoldDB" id="A0A421DER8"/>
<feature type="transmembrane region" description="Helical" evidence="7">
    <location>
        <begin position="347"/>
        <end position="368"/>
    </location>
</feature>
<keyword evidence="3 7" id="KW-0812">Transmembrane</keyword>
<dbReference type="InterPro" id="IPR036259">
    <property type="entry name" value="MFS_trans_sf"/>
</dbReference>
<dbReference type="PANTHER" id="PTHR23501">
    <property type="entry name" value="MAJOR FACILITATOR SUPERFAMILY"/>
    <property type="match status" value="1"/>
</dbReference>
<dbReference type="FunFam" id="1.20.1250.20:FF:000196">
    <property type="entry name" value="MFS toxin efflux pump (AflT)"/>
    <property type="match status" value="1"/>
</dbReference>
<protein>
    <recommendedName>
        <fullName evidence="8">Major facilitator superfamily (MFS) profile domain-containing protein</fullName>
    </recommendedName>
</protein>
<feature type="transmembrane region" description="Helical" evidence="7">
    <location>
        <begin position="277"/>
        <end position="296"/>
    </location>
</feature>
<dbReference type="PANTHER" id="PTHR23501:SF199">
    <property type="entry name" value="MFS EFFLUX TRANSPORTER INPD-RELATED"/>
    <property type="match status" value="1"/>
</dbReference>
<keyword evidence="10" id="KW-1185">Reference proteome</keyword>
<dbReference type="Pfam" id="PF07690">
    <property type="entry name" value="MFS_1"/>
    <property type="match status" value="1"/>
</dbReference>
<feature type="transmembrane region" description="Helical" evidence="7">
    <location>
        <begin position="119"/>
        <end position="137"/>
    </location>
</feature>
<feature type="compositionally biased region" description="Basic and acidic residues" evidence="6">
    <location>
        <begin position="1"/>
        <end position="19"/>
    </location>
</feature>
<feature type="transmembrane region" description="Helical" evidence="7">
    <location>
        <begin position="441"/>
        <end position="462"/>
    </location>
</feature>
<reference evidence="9 10" key="1">
    <citation type="submission" date="2018-08" db="EMBL/GenBank/DDBJ databases">
        <title>Draft genome sequences of two Aspergillus turcosus clinical strains isolated from bronchoalveolar lavage fluid: one azole-susceptible and the other azole-resistant.</title>
        <authorList>
            <person name="Parent-Michaud M."/>
            <person name="Dufresne P.J."/>
            <person name="Fournier E."/>
            <person name="Martineau C."/>
            <person name="Moreira S."/>
            <person name="Perkins V."/>
            <person name="De Repentigny L."/>
            <person name="Dufresne S.F."/>
        </authorList>
    </citation>
    <scope>NUCLEOTIDE SEQUENCE [LARGE SCALE GENOMIC DNA]</scope>
    <source>
        <strain evidence="9">HMR AF 1038</strain>
    </source>
</reference>
<evidence type="ECO:0000256" key="2">
    <source>
        <dbReference type="ARBA" id="ARBA00007520"/>
    </source>
</evidence>
<sequence>MTTLDKDGNELANIVRREPSTQISPPGSSAQSEVAVSDETGERFTDSCNQLKPAQEKSKDDGQNTASDQTDEEGYLKGWRLAIMIVAPCLTMFAVALDNTIISTAIPTITAEFKTIADIGWYGAAYLLTAASMQILYGKIYTFNPLKWVTLAALGLFELGSLVCAVTTSSLTLIIGRALAGLGSAGLLSAAVLIAGQIVPLRQRPMLVGLVSGLNGLASIAGPLLGGLFTAHLSWRWCFYINLPIGGTAALIILFLFEPSGKGSQSRQSFKQQIPQLDLLGTALFIPSIICLLLALEWGGTAWAWSNVRIIVLFILFGVLSISFVAIQIRKGETALVPPRLLKNRNVWSGGLCMALAVGAFYIIVYYLPLWFQVIKDVSAFQSGIMFLPMLVSMIVMSVVSGGLVSQIGYYTPFLMAGLALLALGAGLMSTFQPDTASPKWIGYQIIFGAALGCAVQQPLLAMQASLPKPDIPIGTAIMFFSQTLGGTIFLSIAQTVFDTLLMTGITAADIPGLTAATVNSVGATEIRKLVAAQYLPVLLTAYNNAITHTFYIAVGVACLAFIASLFVEWNSVKGKDLIGAPA</sequence>
<evidence type="ECO:0000313" key="9">
    <source>
        <dbReference type="EMBL" id="RLM00569.1"/>
    </source>
</evidence>
<feature type="transmembrane region" description="Helical" evidence="7">
    <location>
        <begin position="474"/>
        <end position="494"/>
    </location>
</feature>
<dbReference type="Gene3D" id="1.20.1720.10">
    <property type="entry name" value="Multidrug resistance protein D"/>
    <property type="match status" value="1"/>
</dbReference>
<evidence type="ECO:0000256" key="3">
    <source>
        <dbReference type="ARBA" id="ARBA00022692"/>
    </source>
</evidence>
<proteinExistence type="inferred from homology"/>
<dbReference type="CDD" id="cd17502">
    <property type="entry name" value="MFS_Azr1_MDR_like"/>
    <property type="match status" value="1"/>
</dbReference>
<dbReference type="Proteomes" id="UP000215289">
    <property type="component" value="Unassembled WGS sequence"/>
</dbReference>
<comment type="caution">
    <text evidence="9">The sequence shown here is derived from an EMBL/GenBank/DDBJ whole genome shotgun (WGS) entry which is preliminary data.</text>
</comment>
<feature type="transmembrane region" description="Helical" evidence="7">
    <location>
        <begin position="408"/>
        <end position="429"/>
    </location>
</feature>
<keyword evidence="5 7" id="KW-0472">Membrane</keyword>
<feature type="transmembrane region" description="Helical" evidence="7">
    <location>
        <begin position="207"/>
        <end position="233"/>
    </location>
</feature>
<gene>
    <name evidence="9" type="ORF">CFD26_108157</name>
</gene>
<dbReference type="GO" id="GO:0022857">
    <property type="term" value="F:transmembrane transporter activity"/>
    <property type="evidence" value="ECO:0007669"/>
    <property type="project" value="InterPro"/>
</dbReference>
<evidence type="ECO:0000256" key="5">
    <source>
        <dbReference type="ARBA" id="ARBA00023136"/>
    </source>
</evidence>
<dbReference type="OrthoDB" id="4459562at2759"/>
<feature type="transmembrane region" description="Helical" evidence="7">
    <location>
        <begin position="546"/>
        <end position="568"/>
    </location>
</feature>
<evidence type="ECO:0000256" key="4">
    <source>
        <dbReference type="ARBA" id="ARBA00022989"/>
    </source>
</evidence>